<dbReference type="GO" id="GO:0016020">
    <property type="term" value="C:membrane"/>
    <property type="evidence" value="ECO:0007669"/>
    <property type="project" value="TreeGrafter"/>
</dbReference>
<comment type="similarity">
    <text evidence="1 3">Belongs to the short-chain dehydrogenases/reductases (SDR) family.</text>
</comment>
<dbReference type="EMBL" id="CP013987">
    <property type="protein sequence ID" value="ALZ83123.1"/>
    <property type="molecule type" value="Genomic_DNA"/>
</dbReference>
<dbReference type="SMART" id="SM00822">
    <property type="entry name" value="PKS_KR"/>
    <property type="match status" value="1"/>
</dbReference>
<dbReference type="PIRSF" id="PIRSF000126">
    <property type="entry name" value="11-beta-HSD1"/>
    <property type="match status" value="1"/>
</dbReference>
<dbReference type="Pfam" id="PF00106">
    <property type="entry name" value="adh_short"/>
    <property type="match status" value="1"/>
</dbReference>
<dbReference type="KEGG" id="por:APT59_02495"/>
<evidence type="ECO:0000259" key="4">
    <source>
        <dbReference type="SMART" id="SM00822"/>
    </source>
</evidence>
<gene>
    <name evidence="5" type="ORF">APT59_02495</name>
</gene>
<evidence type="ECO:0000313" key="5">
    <source>
        <dbReference type="EMBL" id="ALZ83123.1"/>
    </source>
</evidence>
<proteinExistence type="inferred from homology"/>
<dbReference type="InterPro" id="IPR057326">
    <property type="entry name" value="KR_dom"/>
</dbReference>
<dbReference type="PRINTS" id="PR00081">
    <property type="entry name" value="GDHRDH"/>
</dbReference>
<organism evidence="5 6">
    <name type="scientific">Pseudomonas oryzihabitans</name>
    <dbReference type="NCBI Taxonomy" id="47885"/>
    <lineage>
        <taxon>Bacteria</taxon>
        <taxon>Pseudomonadati</taxon>
        <taxon>Pseudomonadota</taxon>
        <taxon>Gammaproteobacteria</taxon>
        <taxon>Pseudomonadales</taxon>
        <taxon>Pseudomonadaceae</taxon>
        <taxon>Pseudomonas</taxon>
    </lineage>
</organism>
<dbReference type="GO" id="GO:0016491">
    <property type="term" value="F:oxidoreductase activity"/>
    <property type="evidence" value="ECO:0007669"/>
    <property type="project" value="UniProtKB-KW"/>
</dbReference>
<dbReference type="PANTHER" id="PTHR44196">
    <property type="entry name" value="DEHYDROGENASE/REDUCTASE SDR FAMILY MEMBER 7B"/>
    <property type="match status" value="1"/>
</dbReference>
<evidence type="ECO:0000313" key="6">
    <source>
        <dbReference type="Proteomes" id="UP000064137"/>
    </source>
</evidence>
<dbReference type="PRINTS" id="PR00080">
    <property type="entry name" value="SDRFAMILY"/>
</dbReference>
<name>A0A0U4WKI9_9PSED</name>
<dbReference type="InterPro" id="IPR002347">
    <property type="entry name" value="SDR_fam"/>
</dbReference>
<accession>A0A0U4WKI9</accession>
<dbReference type="PANTHER" id="PTHR44196:SF2">
    <property type="entry name" value="SHORT-CHAIN DEHYDROGENASE-RELATED"/>
    <property type="match status" value="1"/>
</dbReference>
<dbReference type="SUPFAM" id="SSF51735">
    <property type="entry name" value="NAD(P)-binding Rossmann-fold domains"/>
    <property type="match status" value="1"/>
</dbReference>
<sequence>MQRYALVTGASCGIGLALAEALARRGQPLILLARRKDKLESIAAELAQRFDVEVLYRVCDLSEPLHLTGLLHELEQSERAIGLLVNCAGIGSGGDFLEADWPRVQEQLELNILALTRLCHALGQHMAIQGGGQILNVASTAAFQPIPYMSSYAATKAYVLHFSEGLREELKGRGVSVSVLCPGPTKTAFFKNAGLHTGRMEQGKLLMSAEEVALAAVRGLERRQAVIVPGWRNRLGSLLPRIFPRALVRVIAARVGKLFQPA</sequence>
<dbReference type="PROSITE" id="PS00061">
    <property type="entry name" value="ADH_SHORT"/>
    <property type="match status" value="1"/>
</dbReference>
<evidence type="ECO:0000256" key="1">
    <source>
        <dbReference type="ARBA" id="ARBA00006484"/>
    </source>
</evidence>
<reference evidence="5 6" key="1">
    <citation type="submission" date="2016-01" db="EMBL/GenBank/DDBJ databases">
        <title>Annotation of Pseudomonas oryzihabitans USDA-ARS-USMARC-56511.</title>
        <authorList>
            <person name="Harhay G.P."/>
            <person name="Harhay D.M."/>
            <person name="Smith T.P.L."/>
            <person name="Bono J.L."/>
            <person name="Heaton M.P."/>
            <person name="Clawson M.L."/>
            <person name="Chitko-Mckown C.G."/>
            <person name="Capik S.F."/>
            <person name="DeDonder K.D."/>
            <person name="Apley M.D."/>
            <person name="Lubbers B.V."/>
            <person name="White B.J."/>
            <person name="Larson R.L."/>
        </authorList>
    </citation>
    <scope>NUCLEOTIDE SEQUENCE [LARGE SCALE GENOMIC DNA]</scope>
    <source>
        <strain evidence="5 6">USDA-ARS-USMARC-56511</strain>
    </source>
</reference>
<evidence type="ECO:0000256" key="2">
    <source>
        <dbReference type="ARBA" id="ARBA00023002"/>
    </source>
</evidence>
<keyword evidence="2" id="KW-0560">Oxidoreductase</keyword>
<dbReference type="OrthoDB" id="9808814at2"/>
<dbReference type="Gene3D" id="3.40.50.720">
    <property type="entry name" value="NAD(P)-binding Rossmann-like Domain"/>
    <property type="match status" value="1"/>
</dbReference>
<feature type="domain" description="Ketoreductase" evidence="4">
    <location>
        <begin position="3"/>
        <end position="185"/>
    </location>
</feature>
<dbReference type="InterPro" id="IPR036291">
    <property type="entry name" value="NAD(P)-bd_dom_sf"/>
</dbReference>
<protein>
    <submittedName>
        <fullName evidence="5">Short-chain dehydrogenase</fullName>
    </submittedName>
</protein>
<evidence type="ECO:0000256" key="3">
    <source>
        <dbReference type="RuleBase" id="RU000363"/>
    </source>
</evidence>
<dbReference type="RefSeq" id="WP_059313400.1">
    <property type="nucleotide sequence ID" value="NZ_CP013987.1"/>
</dbReference>
<dbReference type="Proteomes" id="UP000064137">
    <property type="component" value="Chromosome"/>
</dbReference>
<dbReference type="InterPro" id="IPR020904">
    <property type="entry name" value="Sc_DH/Rdtase_CS"/>
</dbReference>
<dbReference type="AlphaFoldDB" id="A0A0U4WKI9"/>